<dbReference type="GO" id="GO:0005524">
    <property type="term" value="F:ATP binding"/>
    <property type="evidence" value="ECO:0007669"/>
    <property type="project" value="UniProtKB-KW"/>
</dbReference>
<evidence type="ECO:0000313" key="18">
    <source>
        <dbReference type="RefSeq" id="XP_022940447.1"/>
    </source>
</evidence>
<keyword evidence="3" id="KW-0444">Lipid biosynthesis</keyword>
<dbReference type="Proteomes" id="UP000504609">
    <property type="component" value="Unplaced"/>
</dbReference>
<dbReference type="RefSeq" id="XP_022940444.1">
    <property type="nucleotide sequence ID" value="XM_023084676.1"/>
</dbReference>
<dbReference type="AlphaFoldDB" id="A0A6J1FIG9"/>
<dbReference type="RefSeq" id="XP_022940447.1">
    <property type="nucleotide sequence ID" value="XM_023084679.1"/>
</dbReference>
<evidence type="ECO:0000313" key="16">
    <source>
        <dbReference type="RefSeq" id="XP_022940444.1"/>
    </source>
</evidence>
<sequence length="405" mass="45654">MEKLKKSVIEIAYSRDHAKLSSLQRSLIPFLYMASSLYKLGLSLRHHFYLYGICSKHRLPVPVISVGNLTWGGNGKTPMVEFIALWLASSGISPLILNRGYAGGDEAKMLRRHLAGSLVKVGIGADRRATAAWYFNKYGYVGSRSSTLTEKHCLEQARNLPKSEKIGAIILDDGMQHWSLHHDLEIVMFNGITLWGNGQLLPLGPLREPLAALEKADVAIVHHANLISAQRIEDIIITLRKIKDSLTVVFTEMAPSFFFEVTNINSRISLRTLSNRVVLCVSAIGSADAFVQTMQKIGAYHVDRLDFTDHHMFQDRDMALIKIKLEELEKTLASKPVIVVTEKDFDRDPAIFENLHPYRVLVLRSQLKIMNIRGCNEDRFEELLEKTVRVKLSSVMRSSELKVCS</sequence>
<evidence type="ECO:0000256" key="9">
    <source>
        <dbReference type="ARBA" id="ARBA00023098"/>
    </source>
</evidence>
<dbReference type="RefSeq" id="XP_022940445.1">
    <property type="nucleotide sequence ID" value="XM_023084677.1"/>
</dbReference>
<dbReference type="PANTHER" id="PTHR42724:SF1">
    <property type="entry name" value="TETRAACYLDISACCHARIDE 4'-KINASE, MITOCHONDRIAL-RELATED"/>
    <property type="match status" value="1"/>
</dbReference>
<evidence type="ECO:0000256" key="6">
    <source>
        <dbReference type="ARBA" id="ARBA00022741"/>
    </source>
</evidence>
<evidence type="ECO:0000256" key="4">
    <source>
        <dbReference type="ARBA" id="ARBA00022556"/>
    </source>
</evidence>
<dbReference type="RefSeq" id="XP_022940443.1">
    <property type="nucleotide sequence ID" value="XM_023084675.1"/>
</dbReference>
<evidence type="ECO:0000313" key="11">
    <source>
        <dbReference type="RefSeq" id="XP_022940438.1"/>
    </source>
</evidence>
<evidence type="ECO:0000256" key="5">
    <source>
        <dbReference type="ARBA" id="ARBA00022679"/>
    </source>
</evidence>
<dbReference type="InterPro" id="IPR003758">
    <property type="entry name" value="LpxK"/>
</dbReference>
<evidence type="ECO:0000256" key="3">
    <source>
        <dbReference type="ARBA" id="ARBA00022516"/>
    </source>
</evidence>
<dbReference type="GeneID" id="111446046"/>
<evidence type="ECO:0000256" key="8">
    <source>
        <dbReference type="ARBA" id="ARBA00022840"/>
    </source>
</evidence>
<dbReference type="Pfam" id="PF02606">
    <property type="entry name" value="LpxK"/>
    <property type="match status" value="1"/>
</dbReference>
<proteinExistence type="inferred from homology"/>
<keyword evidence="7" id="KW-0418">Kinase</keyword>
<dbReference type="EC" id="2.7.1.130" evidence="2"/>
<evidence type="ECO:0000313" key="17">
    <source>
        <dbReference type="RefSeq" id="XP_022940445.1"/>
    </source>
</evidence>
<dbReference type="PANTHER" id="PTHR42724">
    <property type="entry name" value="TETRAACYLDISACCHARIDE 4'-KINASE"/>
    <property type="match status" value="1"/>
</dbReference>
<dbReference type="RefSeq" id="XP_022940441.1">
    <property type="nucleotide sequence ID" value="XM_023084673.1"/>
</dbReference>
<gene>
    <name evidence="11 12 13 14 15 16 17 18" type="primary">LOC111446046</name>
</gene>
<evidence type="ECO:0000313" key="12">
    <source>
        <dbReference type="RefSeq" id="XP_022940439.1"/>
    </source>
</evidence>
<evidence type="ECO:0000256" key="2">
    <source>
        <dbReference type="ARBA" id="ARBA00012071"/>
    </source>
</evidence>
<keyword evidence="9" id="KW-0443">Lipid metabolism</keyword>
<dbReference type="NCBIfam" id="TIGR00682">
    <property type="entry name" value="lpxK"/>
    <property type="match status" value="1"/>
</dbReference>
<dbReference type="GO" id="GO:0016020">
    <property type="term" value="C:membrane"/>
    <property type="evidence" value="ECO:0007669"/>
    <property type="project" value="GOC"/>
</dbReference>
<keyword evidence="6" id="KW-0547">Nucleotide-binding</keyword>
<evidence type="ECO:0000256" key="7">
    <source>
        <dbReference type="ARBA" id="ARBA00022777"/>
    </source>
</evidence>
<evidence type="ECO:0000313" key="14">
    <source>
        <dbReference type="RefSeq" id="XP_022940442.1"/>
    </source>
</evidence>
<evidence type="ECO:0000256" key="1">
    <source>
        <dbReference type="ARBA" id="ARBA00004870"/>
    </source>
</evidence>
<organism evidence="10 13">
    <name type="scientific">Cucurbita moschata</name>
    <name type="common">Winter crookneck squash</name>
    <name type="synonym">Cucurbita pepo var. moschata</name>
    <dbReference type="NCBI Taxonomy" id="3662"/>
    <lineage>
        <taxon>Eukaryota</taxon>
        <taxon>Viridiplantae</taxon>
        <taxon>Streptophyta</taxon>
        <taxon>Embryophyta</taxon>
        <taxon>Tracheophyta</taxon>
        <taxon>Spermatophyta</taxon>
        <taxon>Magnoliopsida</taxon>
        <taxon>eudicotyledons</taxon>
        <taxon>Gunneridae</taxon>
        <taxon>Pentapetalae</taxon>
        <taxon>rosids</taxon>
        <taxon>fabids</taxon>
        <taxon>Cucurbitales</taxon>
        <taxon>Cucurbitaceae</taxon>
        <taxon>Cucurbiteae</taxon>
        <taxon>Cucurbita</taxon>
    </lineage>
</organism>
<comment type="pathway">
    <text evidence="1">Glycolipid biosynthesis; lipid IV(A) biosynthesis; lipid IV(A) from (3R)-3-hydroxytetradecanoyl-[acyl-carrier-protein] and UDP-N-acetyl-alpha-D-glucosamine: step 6/6.</text>
</comment>
<dbReference type="GO" id="GO:0009245">
    <property type="term" value="P:lipid A biosynthetic process"/>
    <property type="evidence" value="ECO:0007669"/>
    <property type="project" value="UniProtKB-KW"/>
</dbReference>
<name>A0A6J1FIG9_CUCMO</name>
<dbReference type="UniPathway" id="UPA00359">
    <property type="reaction ID" value="UER00482"/>
</dbReference>
<keyword evidence="4" id="KW-0441">Lipid A biosynthesis</keyword>
<evidence type="ECO:0000313" key="10">
    <source>
        <dbReference type="Proteomes" id="UP000504609"/>
    </source>
</evidence>
<keyword evidence="5" id="KW-0808">Transferase</keyword>
<dbReference type="GO" id="GO:0009029">
    <property type="term" value="F:lipid-A 4'-kinase activity"/>
    <property type="evidence" value="ECO:0007669"/>
    <property type="project" value="UniProtKB-EC"/>
</dbReference>
<dbReference type="RefSeq" id="XP_022940438.1">
    <property type="nucleotide sequence ID" value="XM_023084670.1"/>
</dbReference>
<dbReference type="KEGG" id="cmos:111446046"/>
<evidence type="ECO:0000313" key="13">
    <source>
        <dbReference type="RefSeq" id="XP_022940441.1"/>
    </source>
</evidence>
<reference evidence="11 12" key="1">
    <citation type="submission" date="2025-04" db="UniProtKB">
        <authorList>
            <consortium name="RefSeq"/>
        </authorList>
    </citation>
    <scope>IDENTIFICATION</scope>
    <source>
        <tissue evidence="11 12">Young leaves</tissue>
    </source>
</reference>
<dbReference type="RefSeq" id="XP_022940442.1">
    <property type="nucleotide sequence ID" value="XM_023084674.1"/>
</dbReference>
<keyword evidence="10" id="KW-1185">Reference proteome</keyword>
<dbReference type="RefSeq" id="XP_022940439.1">
    <property type="nucleotide sequence ID" value="XM_023084671.1"/>
</dbReference>
<dbReference type="HAMAP" id="MF_00409">
    <property type="entry name" value="LpxK"/>
    <property type="match status" value="1"/>
</dbReference>
<evidence type="ECO:0000313" key="15">
    <source>
        <dbReference type="RefSeq" id="XP_022940443.1"/>
    </source>
</evidence>
<accession>A0A6J1FIG9</accession>
<protein>
    <recommendedName>
        <fullName evidence="2">tetraacyldisaccharide 4'-kinase</fullName>
        <ecNumber evidence="2">2.7.1.130</ecNumber>
    </recommendedName>
</protein>
<keyword evidence="8" id="KW-0067">ATP-binding</keyword>